<evidence type="ECO:0000313" key="2">
    <source>
        <dbReference type="Proteomes" id="UP001567538"/>
    </source>
</evidence>
<dbReference type="EMBL" id="JBEAFC010000003">
    <property type="protein sequence ID" value="KAL1563231.1"/>
    <property type="molecule type" value="Genomic_DNA"/>
</dbReference>
<sequence length="121" mass="13697">MLGLKRAAVNPIGCSTEGKIGVVRNKFRKGDCSRRMWTVREEEILIASLLELVALGDSPHVVSKITAWKMSYGSLRCILGRSGVGFNMNGEYKIDIDDDQWAQVVMVDREAKFMRNKSWPY</sequence>
<name>A0ABD1I7C5_SALDI</name>
<gene>
    <name evidence="1" type="ORF">AAHA92_05721</name>
</gene>
<organism evidence="1 2">
    <name type="scientific">Salvia divinorum</name>
    <name type="common">Maria pastora</name>
    <name type="synonym">Diviner's sage</name>
    <dbReference type="NCBI Taxonomy" id="28513"/>
    <lineage>
        <taxon>Eukaryota</taxon>
        <taxon>Viridiplantae</taxon>
        <taxon>Streptophyta</taxon>
        <taxon>Embryophyta</taxon>
        <taxon>Tracheophyta</taxon>
        <taxon>Spermatophyta</taxon>
        <taxon>Magnoliopsida</taxon>
        <taxon>eudicotyledons</taxon>
        <taxon>Gunneridae</taxon>
        <taxon>Pentapetalae</taxon>
        <taxon>asterids</taxon>
        <taxon>lamiids</taxon>
        <taxon>Lamiales</taxon>
        <taxon>Lamiaceae</taxon>
        <taxon>Nepetoideae</taxon>
        <taxon>Mentheae</taxon>
        <taxon>Salviinae</taxon>
        <taxon>Salvia</taxon>
        <taxon>Salvia subgen. Calosphace</taxon>
    </lineage>
</organism>
<reference evidence="1 2" key="1">
    <citation type="submission" date="2024-06" db="EMBL/GenBank/DDBJ databases">
        <title>A chromosome level genome sequence of Diviner's sage (Salvia divinorum).</title>
        <authorList>
            <person name="Ford S.A."/>
            <person name="Ro D.-K."/>
            <person name="Ness R.W."/>
            <person name="Phillips M.A."/>
        </authorList>
    </citation>
    <scope>NUCLEOTIDE SEQUENCE [LARGE SCALE GENOMIC DNA]</scope>
    <source>
        <strain evidence="1">SAF-2024a</strain>
        <tissue evidence="1">Leaf</tissue>
    </source>
</reference>
<protein>
    <submittedName>
        <fullName evidence="1">Uncharacterized protein</fullName>
    </submittedName>
</protein>
<dbReference type="Proteomes" id="UP001567538">
    <property type="component" value="Unassembled WGS sequence"/>
</dbReference>
<keyword evidence="2" id="KW-1185">Reference proteome</keyword>
<proteinExistence type="predicted"/>
<accession>A0ABD1I7C5</accession>
<comment type="caution">
    <text evidence="1">The sequence shown here is derived from an EMBL/GenBank/DDBJ whole genome shotgun (WGS) entry which is preliminary data.</text>
</comment>
<evidence type="ECO:0000313" key="1">
    <source>
        <dbReference type="EMBL" id="KAL1563231.1"/>
    </source>
</evidence>
<dbReference type="AlphaFoldDB" id="A0ABD1I7C5"/>